<proteinExistence type="predicted"/>
<organism evidence="2 3">
    <name type="scientific">Cryobacterium psychrophilum</name>
    <dbReference type="NCBI Taxonomy" id="41988"/>
    <lineage>
        <taxon>Bacteria</taxon>
        <taxon>Bacillati</taxon>
        <taxon>Actinomycetota</taxon>
        <taxon>Actinomycetes</taxon>
        <taxon>Micrococcales</taxon>
        <taxon>Microbacteriaceae</taxon>
        <taxon>Cryobacterium</taxon>
    </lineage>
</organism>
<accession>A0A4Y8KME0</accession>
<dbReference type="EMBL" id="SOHQ01000027">
    <property type="protein sequence ID" value="TFD78847.1"/>
    <property type="molecule type" value="Genomic_DNA"/>
</dbReference>
<dbReference type="Proteomes" id="UP000298218">
    <property type="component" value="Unassembled WGS sequence"/>
</dbReference>
<name>A0A4Y8KME0_9MICO</name>
<dbReference type="OrthoDB" id="3246590at2"/>
<dbReference type="InterPro" id="IPR002631">
    <property type="entry name" value="Plasmid_rep_OBD"/>
</dbReference>
<reference evidence="2 3" key="1">
    <citation type="submission" date="2019-03" db="EMBL/GenBank/DDBJ databases">
        <title>Genomics of glacier-inhabiting Cryobacterium strains.</title>
        <authorList>
            <person name="Liu Q."/>
            <person name="Xin Y.-H."/>
        </authorList>
    </citation>
    <scope>NUCLEOTIDE SEQUENCE [LARGE SCALE GENOMIC DNA]</scope>
    <source>
        <strain evidence="2 3">CGMCC 1.4292</strain>
    </source>
</reference>
<evidence type="ECO:0000313" key="3">
    <source>
        <dbReference type="Proteomes" id="UP000298218"/>
    </source>
</evidence>
<dbReference type="Pfam" id="PF01719">
    <property type="entry name" value="Rep_OBD"/>
    <property type="match status" value="1"/>
</dbReference>
<dbReference type="GO" id="GO:0005727">
    <property type="term" value="C:extrachromosomal circular DNA"/>
    <property type="evidence" value="ECO:0007669"/>
    <property type="project" value="InterPro"/>
</dbReference>
<evidence type="ECO:0000259" key="1">
    <source>
        <dbReference type="Pfam" id="PF01719"/>
    </source>
</evidence>
<dbReference type="RefSeq" id="WP_134174593.1">
    <property type="nucleotide sequence ID" value="NZ_SODI01000001.1"/>
</dbReference>
<protein>
    <recommendedName>
        <fullName evidence="1">Plasmid replication protein origin binding domain-containing protein</fullName>
    </recommendedName>
</protein>
<dbReference type="GO" id="GO:0006260">
    <property type="term" value="P:DNA replication"/>
    <property type="evidence" value="ECO:0007669"/>
    <property type="project" value="InterPro"/>
</dbReference>
<gene>
    <name evidence="2" type="ORF">E3T53_08650</name>
</gene>
<dbReference type="Gene3D" id="3.40.1310.30">
    <property type="match status" value="1"/>
</dbReference>
<dbReference type="GO" id="GO:0003916">
    <property type="term" value="F:DNA topoisomerase activity"/>
    <property type="evidence" value="ECO:0007669"/>
    <property type="project" value="InterPro"/>
</dbReference>
<dbReference type="GO" id="GO:0003677">
    <property type="term" value="F:DNA binding"/>
    <property type="evidence" value="ECO:0007669"/>
    <property type="project" value="InterPro"/>
</dbReference>
<feature type="domain" description="Plasmid replication protein origin binding" evidence="1">
    <location>
        <begin position="34"/>
        <end position="129"/>
    </location>
</feature>
<comment type="caution">
    <text evidence="2">The sequence shown here is derived from an EMBL/GenBank/DDBJ whole genome shotgun (WGS) entry which is preliminary data.</text>
</comment>
<evidence type="ECO:0000313" key="2">
    <source>
        <dbReference type="EMBL" id="TFD78847.1"/>
    </source>
</evidence>
<dbReference type="AlphaFoldDB" id="A0A4Y8KME0"/>
<keyword evidence="3" id="KW-1185">Reference proteome</keyword>
<sequence length="214" mass="24672">MVKVAKSVPKGPRRPRRFSVVSNFIRRIDIETAFDRPNVVRYAGCVHDKDFETATHGHAFAEFKDGRTVDQVKDFFDKPVIVTPLVGKSGDTTSFARAVRYLTHEHQSQQALGKYHYPDTDVFVSEGFDWRTEVNALTARENNTARPNVRQIRLDVMHGRMTARDVRERHPDVYLDRGPELRRLEEDFHEYCRARLQEQHLLEAAAGLPITVLS</sequence>